<name>A0AAV7XBA3_9NEOP</name>
<comment type="caution">
    <text evidence="2">The sequence shown here is derived from an EMBL/GenBank/DDBJ whole genome shotgun (WGS) entry which is preliminary data.</text>
</comment>
<protein>
    <submittedName>
        <fullName evidence="2">Uncharacterized protein</fullName>
    </submittedName>
</protein>
<organism evidence="2 3">
    <name type="scientific">Megalurothrips usitatus</name>
    <name type="common">bean blossom thrips</name>
    <dbReference type="NCBI Taxonomy" id="439358"/>
    <lineage>
        <taxon>Eukaryota</taxon>
        <taxon>Metazoa</taxon>
        <taxon>Ecdysozoa</taxon>
        <taxon>Arthropoda</taxon>
        <taxon>Hexapoda</taxon>
        <taxon>Insecta</taxon>
        <taxon>Pterygota</taxon>
        <taxon>Neoptera</taxon>
        <taxon>Paraneoptera</taxon>
        <taxon>Thysanoptera</taxon>
        <taxon>Terebrantia</taxon>
        <taxon>Thripoidea</taxon>
        <taxon>Thripidae</taxon>
        <taxon>Megalurothrips</taxon>
    </lineage>
</organism>
<feature type="region of interest" description="Disordered" evidence="1">
    <location>
        <begin position="82"/>
        <end position="108"/>
    </location>
</feature>
<accession>A0AAV7XBA3</accession>
<dbReference type="EMBL" id="JAPTSV010000010">
    <property type="protein sequence ID" value="KAJ1523275.1"/>
    <property type="molecule type" value="Genomic_DNA"/>
</dbReference>
<dbReference type="Proteomes" id="UP001075354">
    <property type="component" value="Chromosome 10"/>
</dbReference>
<proteinExistence type="predicted"/>
<dbReference type="AlphaFoldDB" id="A0AAV7XBA3"/>
<evidence type="ECO:0000313" key="3">
    <source>
        <dbReference type="Proteomes" id="UP001075354"/>
    </source>
</evidence>
<evidence type="ECO:0000313" key="2">
    <source>
        <dbReference type="EMBL" id="KAJ1523275.1"/>
    </source>
</evidence>
<keyword evidence="3" id="KW-1185">Reference proteome</keyword>
<reference evidence="2" key="1">
    <citation type="submission" date="2022-12" db="EMBL/GenBank/DDBJ databases">
        <title>Chromosome-level genome assembly of the bean flower thrips Megalurothrips usitatus.</title>
        <authorList>
            <person name="Ma L."/>
            <person name="Liu Q."/>
            <person name="Li H."/>
            <person name="Cai W."/>
        </authorList>
    </citation>
    <scope>NUCLEOTIDE SEQUENCE</scope>
    <source>
        <strain evidence="2">Cailab_2022a</strain>
    </source>
</reference>
<evidence type="ECO:0000256" key="1">
    <source>
        <dbReference type="SAM" id="MobiDB-lite"/>
    </source>
</evidence>
<sequence>MPSYNDEKIGAANLEDIQKMIIYGYEDILENNHQLCSEEFILELEINFRELKYKSFMMEIGGARAEQTGLVPCGSCRHAEQSRSEGLQPPELPLTRCVGASHDFRPGR</sequence>
<gene>
    <name evidence="2" type="ORF">ONE63_001154</name>
</gene>